<name>A0A5J5KY46_9MICC</name>
<keyword evidence="9" id="KW-1185">Reference proteome</keyword>
<evidence type="ECO:0000313" key="9">
    <source>
        <dbReference type="Proteomes" id="UP000325957"/>
    </source>
</evidence>
<dbReference type="Pfam" id="PF02687">
    <property type="entry name" value="FtsX"/>
    <property type="match status" value="2"/>
</dbReference>
<evidence type="ECO:0000256" key="5">
    <source>
        <dbReference type="ARBA" id="ARBA00023136"/>
    </source>
</evidence>
<evidence type="ECO:0000256" key="4">
    <source>
        <dbReference type="ARBA" id="ARBA00022989"/>
    </source>
</evidence>
<evidence type="ECO:0000256" key="3">
    <source>
        <dbReference type="ARBA" id="ARBA00022692"/>
    </source>
</evidence>
<dbReference type="OrthoDB" id="9766372at2"/>
<dbReference type="GO" id="GO:0005886">
    <property type="term" value="C:plasma membrane"/>
    <property type="evidence" value="ECO:0007669"/>
    <property type="project" value="UniProtKB-SubCell"/>
</dbReference>
<evidence type="ECO:0000256" key="2">
    <source>
        <dbReference type="ARBA" id="ARBA00022475"/>
    </source>
</evidence>
<evidence type="ECO:0000313" key="8">
    <source>
        <dbReference type="EMBL" id="KAA9393805.1"/>
    </source>
</evidence>
<keyword evidence="5 6" id="KW-0472">Membrane</keyword>
<feature type="domain" description="ABC3 transporter permease C-terminal" evidence="7">
    <location>
        <begin position="674"/>
        <end position="790"/>
    </location>
</feature>
<organism evidence="8 9">
    <name type="scientific">Kocuria coralli</name>
    <dbReference type="NCBI Taxonomy" id="1461025"/>
    <lineage>
        <taxon>Bacteria</taxon>
        <taxon>Bacillati</taxon>
        <taxon>Actinomycetota</taxon>
        <taxon>Actinomycetes</taxon>
        <taxon>Micrococcales</taxon>
        <taxon>Micrococcaceae</taxon>
        <taxon>Kocuria</taxon>
    </lineage>
</organism>
<accession>A0A5J5KY46</accession>
<feature type="transmembrane region" description="Helical" evidence="6">
    <location>
        <begin position="770"/>
        <end position="792"/>
    </location>
</feature>
<keyword evidence="4 6" id="KW-1133">Transmembrane helix</keyword>
<evidence type="ECO:0000256" key="6">
    <source>
        <dbReference type="SAM" id="Phobius"/>
    </source>
</evidence>
<feature type="domain" description="ABC3 transporter permease C-terminal" evidence="7">
    <location>
        <begin position="267"/>
        <end position="380"/>
    </location>
</feature>
<dbReference type="InterPro" id="IPR003838">
    <property type="entry name" value="ABC3_permease_C"/>
</dbReference>
<reference evidence="8 9" key="1">
    <citation type="submission" date="2019-05" db="EMBL/GenBank/DDBJ databases">
        <title>Kocuria coralli sp. nov., a novel actinobacterium isolated from coral reef seawater.</title>
        <authorList>
            <person name="Li J."/>
        </authorList>
    </citation>
    <scope>NUCLEOTIDE SEQUENCE [LARGE SCALE GENOMIC DNA]</scope>
    <source>
        <strain evidence="8 9">SCSIO 13007</strain>
    </source>
</reference>
<sequence length="804" mass="85524">MELRYGLNDLKRNKAVNIALATVLLLSAFLMATGAMVIERAVSSVDQLLSQARPPHFLQMHAGDYDVAALERFAAAQPDVEAWQVHEMVGFAGAEISWQRPGTDQGGDLSASLIDNLFVTQNRDFDLLLAEDGTAASPETGEVDVPVAYQRQFGLEEGDQLTVRTDDGARTLTVRGFVRDSQMASSMSSATRFVVSDQDFARLTAGGGGDPEVIVEYRLTDESMAAGFQRAYEAEEALPKNGQAVTYTMIRVINTFSHGLVAVALAMVSGVLILIALLNLRFVIRGAIEDDVRQIGAMKAMGIASKDIAGLYLGKYRVMALAACLAGGAVAVGATAVLTRGLAADFARAEITPLTVIAPVAALAAVYLVVMTTIRGILRRINRIDVVTALVHGSTLTARQAARRARRQRRAAHRTDLANFRRGSLNTRLTWLGLRAEGRQWSLIPLVFFLSTIVITVPTNMLSTFESPRFVTYMGAPEADLRADLQFGDDLDQSRTELLSAMREDPRLTDVRSYANVVYETPGEDARGDAGWDSLRVEVGDYSGGTVEFSKGGAPEEGQIALSALNAGALGVGPGDSIRVRQGTEDAAATEVEVSGIYQDVTSGGYTAKMQGNIESGANSYVVYGSTGADAGDAAAVAAEYNARYDGVEMKPMRDYVQQTLAYVTDAFRTAAIVALVFGVGLAALITVLFLQLRLSRDRQKMGILFALGFSLREVGTQVLLKTVLAVGLGTLAGVAVANAAGEAGVGAVLSLSGMGLTELTFLTNPAVVYVLYPLGMVAAGCAGAAVLLAGLRRQDKSTWLKEA</sequence>
<dbReference type="EMBL" id="SZWF01000014">
    <property type="protein sequence ID" value="KAA9393805.1"/>
    <property type="molecule type" value="Genomic_DNA"/>
</dbReference>
<feature type="transmembrane region" description="Helical" evidence="6">
    <location>
        <begin position="723"/>
        <end position="750"/>
    </location>
</feature>
<dbReference type="InterPro" id="IPR038766">
    <property type="entry name" value="Membrane_comp_ABC_pdt"/>
</dbReference>
<dbReference type="AlphaFoldDB" id="A0A5J5KY46"/>
<evidence type="ECO:0000256" key="1">
    <source>
        <dbReference type="ARBA" id="ARBA00004651"/>
    </source>
</evidence>
<feature type="transmembrane region" description="Helical" evidence="6">
    <location>
        <begin position="256"/>
        <end position="278"/>
    </location>
</feature>
<keyword evidence="2" id="KW-1003">Cell membrane</keyword>
<protein>
    <submittedName>
        <fullName evidence="8">FtsX-like permease family protein</fullName>
    </submittedName>
</protein>
<dbReference type="PANTHER" id="PTHR30287">
    <property type="entry name" value="MEMBRANE COMPONENT OF PREDICTED ABC SUPERFAMILY METABOLITE UPTAKE TRANSPORTER"/>
    <property type="match status" value="1"/>
</dbReference>
<feature type="transmembrane region" description="Helical" evidence="6">
    <location>
        <begin position="351"/>
        <end position="370"/>
    </location>
</feature>
<dbReference type="RefSeq" id="WP_158034224.1">
    <property type="nucleotide sequence ID" value="NZ_ML708620.1"/>
</dbReference>
<feature type="transmembrane region" description="Helical" evidence="6">
    <location>
        <begin position="671"/>
        <end position="693"/>
    </location>
</feature>
<evidence type="ECO:0000259" key="7">
    <source>
        <dbReference type="Pfam" id="PF02687"/>
    </source>
</evidence>
<proteinExistence type="predicted"/>
<comment type="caution">
    <text evidence="8">The sequence shown here is derived from an EMBL/GenBank/DDBJ whole genome shotgun (WGS) entry which is preliminary data.</text>
</comment>
<keyword evidence="3 6" id="KW-0812">Transmembrane</keyword>
<feature type="transmembrane region" description="Helical" evidence="6">
    <location>
        <begin position="318"/>
        <end position="339"/>
    </location>
</feature>
<dbReference type="PANTHER" id="PTHR30287:SF2">
    <property type="entry name" value="BLL1001 PROTEIN"/>
    <property type="match status" value="1"/>
</dbReference>
<feature type="transmembrane region" description="Helical" evidence="6">
    <location>
        <begin position="443"/>
        <end position="462"/>
    </location>
</feature>
<comment type="subcellular location">
    <subcellularLocation>
        <location evidence="1">Cell membrane</location>
        <topology evidence="1">Multi-pass membrane protein</topology>
    </subcellularLocation>
</comment>
<gene>
    <name evidence="8" type="ORF">FCK90_10305</name>
</gene>
<dbReference type="Proteomes" id="UP000325957">
    <property type="component" value="Unassembled WGS sequence"/>
</dbReference>